<dbReference type="SUPFAM" id="SSF48264">
    <property type="entry name" value="Cytochrome P450"/>
    <property type="match status" value="1"/>
</dbReference>
<dbReference type="STRING" id="364200.SAMN04488515_1477"/>
<evidence type="ECO:0000256" key="4">
    <source>
        <dbReference type="ARBA" id="ARBA00022723"/>
    </source>
</evidence>
<dbReference type="PANTHER" id="PTHR24286">
    <property type="entry name" value="CYTOCHROME P450 26"/>
    <property type="match status" value="1"/>
</dbReference>
<evidence type="ECO:0000256" key="9">
    <source>
        <dbReference type="RuleBase" id="RU000461"/>
    </source>
</evidence>
<dbReference type="GO" id="GO:0016125">
    <property type="term" value="P:sterol metabolic process"/>
    <property type="evidence" value="ECO:0007669"/>
    <property type="project" value="TreeGrafter"/>
</dbReference>
<evidence type="ECO:0000256" key="5">
    <source>
        <dbReference type="ARBA" id="ARBA00023002"/>
    </source>
</evidence>
<dbReference type="AlphaFoldDB" id="A0A1I0PW15"/>
<comment type="cofactor">
    <cofactor evidence="1 8">
        <name>heme</name>
        <dbReference type="ChEBI" id="CHEBI:30413"/>
    </cofactor>
</comment>
<gene>
    <name evidence="10" type="ORF">SAMN04488515_1477</name>
</gene>
<name>A0A1I0PW15_9RHOB</name>
<sequence length="458" mass="51382">MTVLDTPTAPLERLPRPDLSHIPGPRTLPFLGKTISFGMNPYGTYFDQVARFGNVFRMTVFGDTWVVLAGPDALAEVYLNREAIYSAQHGLKAFAPIFSGGLLHRDDLDHRAHRRVMQAAFRAPVLKNYLTLMNGEIARLLDKWPNNSKMQFAPAVKELTLRLGAHVFMGVTDQAEVGRINAAFIDEVAATSALVRKPIPFTKMGKGVAARKALSDDFRRLIAARKVNGGDDFFSQLCIAEDEDGQVWSDQDIIDHFNFLLVAAHDAVTGAVTTMVWALAQDKYLQEGVRAEILRLGTGPLAYEDLDKLDLTDRVYREALRRFTPSAFTARAVMADTEWERHRLPRGTNVVICPGPVMMTPELFPEPERFDPDRYLPDRAEDQQHKFAWSPFGGGAHKCIGMHFASIQVKAFMVQLLQRFSLEMDVADRPKWREIPTPLPTNGLPVTLRLRQSAQKTP</sequence>
<dbReference type="EMBL" id="FOIZ01000001">
    <property type="protein sequence ID" value="SEW18649.1"/>
    <property type="molecule type" value="Genomic_DNA"/>
</dbReference>
<keyword evidence="3 8" id="KW-0349">Heme</keyword>
<keyword evidence="4 8" id="KW-0479">Metal-binding</keyword>
<organism evidence="10 11">
    <name type="scientific">Cognatiyoonia koreensis</name>
    <dbReference type="NCBI Taxonomy" id="364200"/>
    <lineage>
        <taxon>Bacteria</taxon>
        <taxon>Pseudomonadati</taxon>
        <taxon>Pseudomonadota</taxon>
        <taxon>Alphaproteobacteria</taxon>
        <taxon>Rhodobacterales</taxon>
        <taxon>Paracoccaceae</taxon>
        <taxon>Cognatiyoonia</taxon>
    </lineage>
</organism>
<evidence type="ECO:0000313" key="10">
    <source>
        <dbReference type="EMBL" id="SEW18649.1"/>
    </source>
</evidence>
<dbReference type="InterPro" id="IPR001128">
    <property type="entry name" value="Cyt_P450"/>
</dbReference>
<dbReference type="GO" id="GO:0005506">
    <property type="term" value="F:iron ion binding"/>
    <property type="evidence" value="ECO:0007669"/>
    <property type="project" value="InterPro"/>
</dbReference>
<dbReference type="InterPro" id="IPR036396">
    <property type="entry name" value="Cyt_P450_sf"/>
</dbReference>
<evidence type="ECO:0000256" key="8">
    <source>
        <dbReference type="PIRSR" id="PIRSR602403-1"/>
    </source>
</evidence>
<evidence type="ECO:0000256" key="6">
    <source>
        <dbReference type="ARBA" id="ARBA00023004"/>
    </source>
</evidence>
<dbReference type="RefSeq" id="WP_089992174.1">
    <property type="nucleotide sequence ID" value="NZ_FOIZ01000001.1"/>
</dbReference>
<evidence type="ECO:0000256" key="1">
    <source>
        <dbReference type="ARBA" id="ARBA00001971"/>
    </source>
</evidence>
<keyword evidence="5 9" id="KW-0560">Oxidoreductase</keyword>
<evidence type="ECO:0000313" key="11">
    <source>
        <dbReference type="Proteomes" id="UP000199167"/>
    </source>
</evidence>
<dbReference type="GO" id="GO:0004497">
    <property type="term" value="F:monooxygenase activity"/>
    <property type="evidence" value="ECO:0007669"/>
    <property type="project" value="UniProtKB-KW"/>
</dbReference>
<protein>
    <submittedName>
        <fullName evidence="10">Cytochrome P450</fullName>
    </submittedName>
</protein>
<keyword evidence="6 8" id="KW-0408">Iron</keyword>
<evidence type="ECO:0000256" key="7">
    <source>
        <dbReference type="ARBA" id="ARBA00023033"/>
    </source>
</evidence>
<dbReference type="Gene3D" id="1.10.630.10">
    <property type="entry name" value="Cytochrome P450"/>
    <property type="match status" value="1"/>
</dbReference>
<comment type="similarity">
    <text evidence="2 9">Belongs to the cytochrome P450 family.</text>
</comment>
<dbReference type="PROSITE" id="PS00086">
    <property type="entry name" value="CYTOCHROME_P450"/>
    <property type="match status" value="1"/>
</dbReference>
<reference evidence="10 11" key="1">
    <citation type="submission" date="2016-10" db="EMBL/GenBank/DDBJ databases">
        <authorList>
            <person name="de Groot N.N."/>
        </authorList>
    </citation>
    <scope>NUCLEOTIDE SEQUENCE [LARGE SCALE GENOMIC DNA]</scope>
    <source>
        <strain evidence="10 11">DSM 17925</strain>
    </source>
</reference>
<dbReference type="Pfam" id="PF00067">
    <property type="entry name" value="p450"/>
    <property type="match status" value="1"/>
</dbReference>
<dbReference type="Proteomes" id="UP000199167">
    <property type="component" value="Unassembled WGS sequence"/>
</dbReference>
<keyword evidence="7 9" id="KW-0503">Monooxygenase</keyword>
<keyword evidence="11" id="KW-1185">Reference proteome</keyword>
<dbReference type="GO" id="GO:0016705">
    <property type="term" value="F:oxidoreductase activity, acting on paired donors, with incorporation or reduction of molecular oxygen"/>
    <property type="evidence" value="ECO:0007669"/>
    <property type="project" value="InterPro"/>
</dbReference>
<dbReference type="GO" id="GO:0020037">
    <property type="term" value="F:heme binding"/>
    <property type="evidence" value="ECO:0007669"/>
    <property type="project" value="InterPro"/>
</dbReference>
<dbReference type="InterPro" id="IPR002403">
    <property type="entry name" value="Cyt_P450_E_grp-IV"/>
</dbReference>
<accession>A0A1I0PW15</accession>
<dbReference type="InterPro" id="IPR017972">
    <property type="entry name" value="Cyt_P450_CS"/>
</dbReference>
<dbReference type="PRINTS" id="PR00465">
    <property type="entry name" value="EP450IV"/>
</dbReference>
<proteinExistence type="inferred from homology"/>
<dbReference type="PANTHER" id="PTHR24286:SF24">
    <property type="entry name" value="LANOSTEROL 14-ALPHA DEMETHYLASE"/>
    <property type="match status" value="1"/>
</dbReference>
<evidence type="ECO:0000256" key="2">
    <source>
        <dbReference type="ARBA" id="ARBA00010617"/>
    </source>
</evidence>
<evidence type="ECO:0000256" key="3">
    <source>
        <dbReference type="ARBA" id="ARBA00022617"/>
    </source>
</evidence>
<dbReference type="OrthoDB" id="9764248at2"/>
<feature type="binding site" description="axial binding residue" evidence="8">
    <location>
        <position position="399"/>
    </location>
    <ligand>
        <name>heme</name>
        <dbReference type="ChEBI" id="CHEBI:30413"/>
    </ligand>
    <ligandPart>
        <name>Fe</name>
        <dbReference type="ChEBI" id="CHEBI:18248"/>
    </ligandPart>
</feature>